<accession>A0A511KBW8</accession>
<gene>
    <name evidence="1" type="ORF">Rt10032_c04g1890</name>
</gene>
<protein>
    <submittedName>
        <fullName evidence="1">Uncharacterized protein</fullName>
    </submittedName>
</protein>
<comment type="caution">
    <text evidence="1">The sequence shown here is derived from an EMBL/GenBank/DDBJ whole genome shotgun (WGS) entry which is preliminary data.</text>
</comment>
<dbReference type="SUPFAM" id="SSF53474">
    <property type="entry name" value="alpha/beta-Hydrolases"/>
    <property type="match status" value="1"/>
</dbReference>
<organism evidence="1 2">
    <name type="scientific">Rhodotorula toruloides</name>
    <name type="common">Yeast</name>
    <name type="synonym">Rhodosporidium toruloides</name>
    <dbReference type="NCBI Taxonomy" id="5286"/>
    <lineage>
        <taxon>Eukaryota</taxon>
        <taxon>Fungi</taxon>
        <taxon>Dikarya</taxon>
        <taxon>Basidiomycota</taxon>
        <taxon>Pucciniomycotina</taxon>
        <taxon>Microbotryomycetes</taxon>
        <taxon>Sporidiobolales</taxon>
        <taxon>Sporidiobolaceae</taxon>
        <taxon>Rhodotorula</taxon>
    </lineage>
</organism>
<dbReference type="Pfam" id="PF08538">
    <property type="entry name" value="DUF1749"/>
    <property type="match status" value="1"/>
</dbReference>
<evidence type="ECO:0000313" key="2">
    <source>
        <dbReference type="Proteomes" id="UP000321518"/>
    </source>
</evidence>
<dbReference type="PANTHER" id="PTHR31591">
    <property type="entry name" value="UPF0613 PROTEIN PB24D3.06C"/>
    <property type="match status" value="1"/>
</dbReference>
<dbReference type="OrthoDB" id="10034502at2759"/>
<dbReference type="Gene3D" id="3.40.50.1820">
    <property type="entry name" value="alpha/beta hydrolase"/>
    <property type="match status" value="1"/>
</dbReference>
<dbReference type="EMBL" id="BJWK01000004">
    <property type="protein sequence ID" value="GEM07873.1"/>
    <property type="molecule type" value="Genomic_DNA"/>
</dbReference>
<dbReference type="Proteomes" id="UP000321518">
    <property type="component" value="Unassembled WGS sequence"/>
</dbReference>
<dbReference type="InterPro" id="IPR029058">
    <property type="entry name" value="AB_hydrolase_fold"/>
</dbReference>
<name>A0A511KBW8_RHOTO</name>
<evidence type="ECO:0000313" key="1">
    <source>
        <dbReference type="EMBL" id="GEM07873.1"/>
    </source>
</evidence>
<dbReference type="AlphaFoldDB" id="A0A511KBW8"/>
<reference evidence="1 2" key="1">
    <citation type="submission" date="2019-07" db="EMBL/GenBank/DDBJ databases">
        <title>Rhodotorula toruloides NBRC10032 genome sequencing.</title>
        <authorList>
            <person name="Shida Y."/>
            <person name="Takaku H."/>
            <person name="Ogasawara W."/>
            <person name="Mori K."/>
        </authorList>
    </citation>
    <scope>NUCLEOTIDE SEQUENCE [LARGE SCALE GENOMIC DNA]</scope>
    <source>
        <strain evidence="1 2">NBRC10032</strain>
    </source>
</reference>
<proteinExistence type="predicted"/>
<dbReference type="PANTHER" id="PTHR31591:SF1">
    <property type="entry name" value="UPF0613 PROTEIN PB24D3.06C"/>
    <property type="match status" value="1"/>
</dbReference>
<dbReference type="InterPro" id="IPR013744">
    <property type="entry name" value="SidJ"/>
</dbReference>
<sequence>MAPLPGQLHIISPKPLTVFEFGPPASSPLSPLVLFVAGLNDTLGSVPYLPLLSQRLEQIGWRLVQVCLTSAGAGWGGTSVKQDAEELGDVVRYFRERGSAKMVLLGHSTGCQDAIAYAHLSSRHPSSIPPLDAIILQAPVSDREWPAIASLVSTTQHLLSRETDLDPDAFVPPSWSQLFGTGAGVTYRRWISLALPAPSDKVNLGESEDFFSSDLSDARLANVFGAVECPLLIALSGADETYPYEVKANLPNLLQRFRRAAEDRWSGLSRIVEGAAHNLADEKHAGEFASAVVEFLRVV</sequence>